<dbReference type="Proteomes" id="UP000199211">
    <property type="component" value="Unassembled WGS sequence"/>
</dbReference>
<reference evidence="4 6" key="1">
    <citation type="submission" date="2016-10" db="EMBL/GenBank/DDBJ databases">
        <authorList>
            <person name="Varghese N."/>
            <person name="Submissions S."/>
        </authorList>
    </citation>
    <scope>NUCLEOTIDE SEQUENCE [LARGE SCALE GENOMIC DNA]</scope>
    <source>
        <strain evidence="4 6">DSM 26291</strain>
    </source>
</reference>
<name>A0A1W6K806_9GAMM</name>
<dbReference type="AlphaFoldDB" id="A0A1W6K806"/>
<feature type="region of interest" description="Disordered" evidence="1">
    <location>
        <begin position="101"/>
        <end position="123"/>
    </location>
</feature>
<keyword evidence="3" id="KW-0418">Kinase</keyword>
<proteinExistence type="predicted"/>
<keyword evidence="2" id="KW-0812">Transmembrane</keyword>
<evidence type="ECO:0000256" key="2">
    <source>
        <dbReference type="SAM" id="Phobius"/>
    </source>
</evidence>
<feature type="compositionally biased region" description="Basic and acidic residues" evidence="1">
    <location>
        <begin position="108"/>
        <end position="117"/>
    </location>
</feature>
<evidence type="ECO:0000313" key="3">
    <source>
        <dbReference type="EMBL" id="ARM83439.1"/>
    </source>
</evidence>
<evidence type="ECO:0000256" key="1">
    <source>
        <dbReference type="SAM" id="MobiDB-lite"/>
    </source>
</evidence>
<dbReference type="Proteomes" id="UP000193100">
    <property type="component" value="Chromosome"/>
</dbReference>
<evidence type="ECO:0000313" key="5">
    <source>
        <dbReference type="Proteomes" id="UP000193100"/>
    </source>
</evidence>
<evidence type="ECO:0000313" key="4">
    <source>
        <dbReference type="EMBL" id="SFL39712.1"/>
    </source>
</evidence>
<accession>A0A1W6K806</accession>
<dbReference type="STRING" id="1420917.AU15_00660"/>
<dbReference type="GO" id="GO:0016301">
    <property type="term" value="F:kinase activity"/>
    <property type="evidence" value="ECO:0007669"/>
    <property type="project" value="UniProtKB-KW"/>
</dbReference>
<keyword evidence="6" id="KW-1185">Reference proteome</keyword>
<keyword evidence="3" id="KW-0808">Transferase</keyword>
<dbReference type="EMBL" id="FOTV01000001">
    <property type="protein sequence ID" value="SFL39712.1"/>
    <property type="molecule type" value="Genomic_DNA"/>
</dbReference>
<protein>
    <submittedName>
        <fullName evidence="3">Kinase</fullName>
    </submittedName>
</protein>
<organism evidence="3 5">
    <name type="scientific">Marinobacter salarius</name>
    <dbReference type="NCBI Taxonomy" id="1420917"/>
    <lineage>
        <taxon>Bacteria</taxon>
        <taxon>Pseudomonadati</taxon>
        <taxon>Pseudomonadota</taxon>
        <taxon>Gammaproteobacteria</taxon>
        <taxon>Pseudomonadales</taxon>
        <taxon>Marinobacteraceae</taxon>
        <taxon>Marinobacter</taxon>
    </lineage>
</organism>
<dbReference type="GeneID" id="77255316"/>
<keyword evidence="2" id="KW-0472">Membrane</keyword>
<feature type="transmembrane region" description="Helical" evidence="2">
    <location>
        <begin position="12"/>
        <end position="30"/>
    </location>
</feature>
<gene>
    <name evidence="3" type="ORF">MARSALSMR5_01347</name>
    <name evidence="4" type="ORF">SAMN04487868_101265</name>
</gene>
<keyword evidence="2" id="KW-1133">Transmembrane helix</keyword>
<reference evidence="3 5" key="2">
    <citation type="submission" date="2017-04" db="EMBL/GenBank/DDBJ databases">
        <title>Genome Sequence of Marinobacter salarius strain SMR5 Isolated from a culture of the Diatom Skeletonema marinoi.</title>
        <authorList>
            <person name="Topel M."/>
            <person name="Pinder M.I.M."/>
            <person name="Johansson O.N."/>
            <person name="Kourtchenko O."/>
            <person name="Godhe A."/>
            <person name="Clarke A.K."/>
        </authorList>
    </citation>
    <scope>NUCLEOTIDE SEQUENCE [LARGE SCALE GENOMIC DNA]</scope>
    <source>
        <strain evidence="3 5">SMR5</strain>
    </source>
</reference>
<dbReference type="RefSeq" id="WP_036209750.1">
    <property type="nucleotide sequence ID" value="NZ_CP020931.1"/>
</dbReference>
<dbReference type="EMBL" id="CP020931">
    <property type="protein sequence ID" value="ARM83439.1"/>
    <property type="molecule type" value="Genomic_DNA"/>
</dbReference>
<sequence>MSQSEARFTVRSLIVTAIATIIVTIVVLEASGRIDHAENKDHVPVGEFEAVHIKPGEEFRMSPKSSELHAVCEQGYLAIAADVDPEFRGILVDYKNRGVRCSRGPTPAHDRPVHEGQEPADNG</sequence>
<accession>A0A1I4HBP2</accession>
<evidence type="ECO:0000313" key="6">
    <source>
        <dbReference type="Proteomes" id="UP000199211"/>
    </source>
</evidence>